<dbReference type="InterPro" id="IPR032675">
    <property type="entry name" value="LRR_dom_sf"/>
</dbReference>
<feature type="region of interest" description="Disordered" evidence="1">
    <location>
        <begin position="1"/>
        <end position="66"/>
    </location>
</feature>
<sequence length="549" mass="60264">MKSPSSPQVAPILNPNSSPNKNMHDPDEALKHALLKSRPCPFSQSGSTSPYSESEPESDASNHNPLPAATSLLSDELLLKVLDKIHDRKQHITNSLVCRRWCVLSGKLVKSIKLIDREFLESGRLSFRFPNLEDVNLVPACIKSARNSGILLSNKLIEVRLSSGMVENGEGLFVRKGDVFESKEIDIGVAILAEGCKNLTRVVLMNVSEEGLSCLAKECELLQEMELHNCGDFALRGIYNCKNLQILKLNGNVNGVYDSVVSDIGLTILAQGCSRLVKLELVGCEGSYDGIKAIGQCCQMLEELTICDHRMEGGWLSALSYCRNLKSLSFQSCKKIDENPGLDEHLGSCMILEELHLRKCHMQDNQGVKALFVVCRSIRELVLEDCWGLDDSVFAAATIFSVVKNAPGARVAMIEPGFAPTWVSRARYVGRRRGALWAVGATGARDGSGAYLLPSALVRRRSIRSLSLKGCSILTTQGLESVLLSWKELDRLRVVSCNNIKDSEITAELATLFSLLKELKWQPDSRSMLSASLAGTGIGQKGSRSLRWN</sequence>
<gene>
    <name evidence="2" type="ORF">SASPL_134938</name>
</gene>
<dbReference type="GO" id="GO:0019005">
    <property type="term" value="C:SCF ubiquitin ligase complex"/>
    <property type="evidence" value="ECO:0007669"/>
    <property type="project" value="TreeGrafter"/>
</dbReference>
<dbReference type="InterPro" id="IPR006553">
    <property type="entry name" value="Leu-rich_rpt_Cys-con_subtyp"/>
</dbReference>
<dbReference type="EMBL" id="PNBA02000013">
    <property type="protein sequence ID" value="KAG6402729.1"/>
    <property type="molecule type" value="Genomic_DNA"/>
</dbReference>
<reference evidence="2" key="2">
    <citation type="submission" date="2020-08" db="EMBL/GenBank/DDBJ databases">
        <title>Plant Genome Project.</title>
        <authorList>
            <person name="Zhang R.-G."/>
        </authorList>
    </citation>
    <scope>NUCLEOTIDE SEQUENCE</scope>
    <source>
        <strain evidence="2">Huo1</strain>
        <tissue evidence="2">Leaf</tissue>
    </source>
</reference>
<feature type="compositionally biased region" description="Low complexity" evidence="1">
    <location>
        <begin position="43"/>
        <end position="53"/>
    </location>
</feature>
<name>A0A8X8WYQ3_SALSN</name>
<reference evidence="2" key="1">
    <citation type="submission" date="2018-01" db="EMBL/GenBank/DDBJ databases">
        <authorList>
            <person name="Mao J.F."/>
        </authorList>
    </citation>
    <scope>NUCLEOTIDE SEQUENCE</scope>
    <source>
        <strain evidence="2">Huo1</strain>
        <tissue evidence="2">Leaf</tissue>
    </source>
</reference>
<organism evidence="2">
    <name type="scientific">Salvia splendens</name>
    <name type="common">Scarlet sage</name>
    <dbReference type="NCBI Taxonomy" id="180675"/>
    <lineage>
        <taxon>Eukaryota</taxon>
        <taxon>Viridiplantae</taxon>
        <taxon>Streptophyta</taxon>
        <taxon>Embryophyta</taxon>
        <taxon>Tracheophyta</taxon>
        <taxon>Spermatophyta</taxon>
        <taxon>Magnoliopsida</taxon>
        <taxon>eudicotyledons</taxon>
        <taxon>Gunneridae</taxon>
        <taxon>Pentapetalae</taxon>
        <taxon>asterids</taxon>
        <taxon>lamiids</taxon>
        <taxon>Lamiales</taxon>
        <taxon>Lamiaceae</taxon>
        <taxon>Nepetoideae</taxon>
        <taxon>Mentheae</taxon>
        <taxon>Salviinae</taxon>
        <taxon>Salvia</taxon>
        <taxon>Salvia subgen. Calosphace</taxon>
        <taxon>core Calosphace</taxon>
    </lineage>
</organism>
<feature type="compositionally biased region" description="Basic and acidic residues" evidence="1">
    <location>
        <begin position="22"/>
        <end position="31"/>
    </location>
</feature>
<evidence type="ECO:0000313" key="3">
    <source>
        <dbReference type="Proteomes" id="UP000298416"/>
    </source>
</evidence>
<protein>
    <recommendedName>
        <fullName evidence="4">F-box and leucine-rich repeat protein 2/20</fullName>
    </recommendedName>
</protein>
<evidence type="ECO:0000313" key="2">
    <source>
        <dbReference type="EMBL" id="KAG6402729.1"/>
    </source>
</evidence>
<accession>A0A8X8WYQ3</accession>
<comment type="caution">
    <text evidence="2">The sequence shown here is derived from an EMBL/GenBank/DDBJ whole genome shotgun (WGS) entry which is preliminary data.</text>
</comment>
<evidence type="ECO:0008006" key="4">
    <source>
        <dbReference type="Google" id="ProtNLM"/>
    </source>
</evidence>
<dbReference type="SUPFAM" id="SSF52047">
    <property type="entry name" value="RNI-like"/>
    <property type="match status" value="1"/>
</dbReference>
<evidence type="ECO:0000256" key="1">
    <source>
        <dbReference type="SAM" id="MobiDB-lite"/>
    </source>
</evidence>
<dbReference type="AlphaFoldDB" id="A0A8X8WYQ3"/>
<dbReference type="GO" id="GO:0031146">
    <property type="term" value="P:SCF-dependent proteasomal ubiquitin-dependent protein catabolic process"/>
    <property type="evidence" value="ECO:0007669"/>
    <property type="project" value="TreeGrafter"/>
</dbReference>
<proteinExistence type="predicted"/>
<dbReference type="Gene3D" id="3.80.10.10">
    <property type="entry name" value="Ribonuclease Inhibitor"/>
    <property type="match status" value="2"/>
</dbReference>
<dbReference type="FunFam" id="3.80.10.10:FF:002340">
    <property type="entry name" value="Uncharacterized protein"/>
    <property type="match status" value="1"/>
</dbReference>
<dbReference type="SMART" id="SM00367">
    <property type="entry name" value="LRR_CC"/>
    <property type="match status" value="6"/>
</dbReference>
<keyword evidence="3" id="KW-1185">Reference proteome</keyword>
<feature type="compositionally biased region" description="Polar residues" evidence="1">
    <location>
        <begin position="1"/>
        <end position="21"/>
    </location>
</feature>
<dbReference type="Proteomes" id="UP000298416">
    <property type="component" value="Unassembled WGS sequence"/>
</dbReference>
<dbReference type="PANTHER" id="PTHR13318">
    <property type="entry name" value="PARTNER OF PAIRED, ISOFORM B-RELATED"/>
    <property type="match status" value="1"/>
</dbReference>
<dbReference type="PANTHER" id="PTHR13318:SF74">
    <property type="entry name" value="OS02G0658500 PROTEIN"/>
    <property type="match status" value="1"/>
</dbReference>